<gene>
    <name evidence="2" type="ORF">A9Q75_09425</name>
</gene>
<dbReference type="SUPFAM" id="SSF51197">
    <property type="entry name" value="Clavaminate synthase-like"/>
    <property type="match status" value="1"/>
</dbReference>
<dbReference type="GO" id="GO:0051213">
    <property type="term" value="F:dioxygenase activity"/>
    <property type="evidence" value="ECO:0007669"/>
    <property type="project" value="UniProtKB-KW"/>
</dbReference>
<dbReference type="PANTHER" id="PTHR31212">
    <property type="entry name" value="ALPHA-KETOGLUTARATE-DEPENDENT DIOXYGENASE ALKB HOMOLOG 3"/>
    <property type="match status" value="1"/>
</dbReference>
<name>A0A1Y5EDU8_COLPS</name>
<dbReference type="EMBL" id="MAAF01000056">
    <property type="protein sequence ID" value="OUR80881.1"/>
    <property type="molecule type" value="Genomic_DNA"/>
</dbReference>
<keyword evidence="2" id="KW-0223">Dioxygenase</keyword>
<dbReference type="InterPro" id="IPR032854">
    <property type="entry name" value="ALKBH3"/>
</dbReference>
<dbReference type="Proteomes" id="UP000243053">
    <property type="component" value="Unassembled WGS sequence"/>
</dbReference>
<reference evidence="3" key="1">
    <citation type="journal article" date="2017" name="Proc. Natl. Acad. Sci. U.S.A.">
        <title>Simulation of Deepwater Horizon oil plume reveals substrate specialization within a complex community of hydrocarbon degraders.</title>
        <authorList>
            <person name="Hu P."/>
            <person name="Dubinsky E.A."/>
            <person name="Probst A.J."/>
            <person name="Wang J."/>
            <person name="Sieber C.M.K."/>
            <person name="Tom L.M."/>
            <person name="Gardinali P."/>
            <person name="Banfield J.F."/>
            <person name="Atlas R.M."/>
            <person name="Andersen G.L."/>
        </authorList>
    </citation>
    <scope>NUCLEOTIDE SEQUENCE [LARGE SCALE GENOMIC DNA]</scope>
</reference>
<sequence>MDLFSSLLDEPINILPKDGEVNYYGEIMPLSDSNFYFEQLFNTIAWRNDQALVFGKIIETKRKVAWCADTLDGKPFAYSYSGVTRYSIPFTEELLTLKRLVEEQSNETYNSCLLNLYHSGEEGMAWHSDGEVDLKEQGAIASLSFGAERKFAFKHKLSKEVVALQLKPGSLLVMKGTTQQYWLHRLPPTKKVSEPRINLTFRTIDKPELK</sequence>
<feature type="domain" description="Fe2OG dioxygenase" evidence="1">
    <location>
        <begin position="108"/>
        <end position="205"/>
    </location>
</feature>
<accession>A0A1Y5EDU8</accession>
<keyword evidence="2" id="KW-0560">Oxidoreductase</keyword>
<protein>
    <submittedName>
        <fullName evidence="2">Alpha-ketoglutarate-dependent dioxygenase AlkB</fullName>
    </submittedName>
</protein>
<dbReference type="GO" id="GO:0006307">
    <property type="term" value="P:DNA alkylation repair"/>
    <property type="evidence" value="ECO:0007669"/>
    <property type="project" value="InterPro"/>
</dbReference>
<evidence type="ECO:0000259" key="1">
    <source>
        <dbReference type="PROSITE" id="PS51471"/>
    </source>
</evidence>
<dbReference type="Pfam" id="PF13532">
    <property type="entry name" value="2OG-FeII_Oxy_2"/>
    <property type="match status" value="1"/>
</dbReference>
<dbReference type="PANTHER" id="PTHR31212:SF4">
    <property type="entry name" value="ALPHA-KETOGLUTARATE-DEPENDENT DIOXYGENASE ALKB HOMOLOG 3"/>
    <property type="match status" value="1"/>
</dbReference>
<dbReference type="AlphaFoldDB" id="A0A1Y5EDU8"/>
<dbReference type="InterPro" id="IPR037151">
    <property type="entry name" value="AlkB-like_sf"/>
</dbReference>
<evidence type="ECO:0000313" key="3">
    <source>
        <dbReference type="Proteomes" id="UP000243053"/>
    </source>
</evidence>
<dbReference type="InterPro" id="IPR005123">
    <property type="entry name" value="Oxoglu/Fe-dep_dioxygenase_dom"/>
</dbReference>
<dbReference type="PROSITE" id="PS51471">
    <property type="entry name" value="FE2OG_OXY"/>
    <property type="match status" value="1"/>
</dbReference>
<evidence type="ECO:0000313" key="2">
    <source>
        <dbReference type="EMBL" id="OUR80881.1"/>
    </source>
</evidence>
<organism evidence="2 3">
    <name type="scientific">Colwellia psychrerythraea</name>
    <name type="common">Vibrio psychroerythus</name>
    <dbReference type="NCBI Taxonomy" id="28229"/>
    <lineage>
        <taxon>Bacteria</taxon>
        <taxon>Pseudomonadati</taxon>
        <taxon>Pseudomonadota</taxon>
        <taxon>Gammaproteobacteria</taxon>
        <taxon>Alteromonadales</taxon>
        <taxon>Colwelliaceae</taxon>
        <taxon>Colwellia</taxon>
    </lineage>
</organism>
<comment type="caution">
    <text evidence="2">The sequence shown here is derived from an EMBL/GenBank/DDBJ whole genome shotgun (WGS) entry which is preliminary data.</text>
</comment>
<dbReference type="Gene3D" id="2.60.120.590">
    <property type="entry name" value="Alpha-ketoglutarate-dependent dioxygenase AlkB-like"/>
    <property type="match status" value="1"/>
</dbReference>
<proteinExistence type="predicted"/>
<dbReference type="InterPro" id="IPR027450">
    <property type="entry name" value="AlkB-like"/>
</dbReference>